<dbReference type="EMBL" id="FNQP01000003">
    <property type="protein sequence ID" value="SEA01087.1"/>
    <property type="molecule type" value="Genomic_DNA"/>
</dbReference>
<dbReference type="AlphaFoldDB" id="A0A1H3XNR8"/>
<dbReference type="STRING" id="525918.SAMN05660964_00759"/>
<keyword evidence="3" id="KW-1185">Reference proteome</keyword>
<accession>A0A1H3XNR8</accession>
<reference evidence="2 3" key="1">
    <citation type="submission" date="2016-10" db="EMBL/GenBank/DDBJ databases">
        <authorList>
            <person name="de Groot N.N."/>
        </authorList>
    </citation>
    <scope>NUCLEOTIDE SEQUENCE [LARGE SCALE GENOMIC DNA]</scope>
    <source>
        <strain evidence="2 3">DSM 21228</strain>
    </source>
</reference>
<feature type="compositionally biased region" description="Basic and acidic residues" evidence="1">
    <location>
        <begin position="133"/>
        <end position="144"/>
    </location>
</feature>
<sequence length="144" mass="15676">MKPLLAIGIIMKPLLAIGIILTTLAGSTNAENTTQLEPLYSAQFDDTYITIEVQSNGCTQPEDFTILASGKGGEDFSTLGIRRDQPDTCRAAARLIRLQLELPPALAALKEAYRLDNLFVSKSPFSDTANTGDTHDRPNQTDQH</sequence>
<gene>
    <name evidence="2" type="ORF">SAMN05660964_00759</name>
</gene>
<evidence type="ECO:0000313" key="2">
    <source>
        <dbReference type="EMBL" id="SEA01087.1"/>
    </source>
</evidence>
<proteinExistence type="predicted"/>
<dbReference type="Proteomes" id="UP000199397">
    <property type="component" value="Unassembled WGS sequence"/>
</dbReference>
<organism evidence="2 3">
    <name type="scientific">Thiothrix caldifontis</name>
    <dbReference type="NCBI Taxonomy" id="525918"/>
    <lineage>
        <taxon>Bacteria</taxon>
        <taxon>Pseudomonadati</taxon>
        <taxon>Pseudomonadota</taxon>
        <taxon>Gammaproteobacteria</taxon>
        <taxon>Thiotrichales</taxon>
        <taxon>Thiotrichaceae</taxon>
        <taxon>Thiothrix</taxon>
    </lineage>
</organism>
<name>A0A1H3XNR8_9GAMM</name>
<evidence type="ECO:0000256" key="1">
    <source>
        <dbReference type="SAM" id="MobiDB-lite"/>
    </source>
</evidence>
<evidence type="ECO:0000313" key="3">
    <source>
        <dbReference type="Proteomes" id="UP000199397"/>
    </source>
</evidence>
<feature type="region of interest" description="Disordered" evidence="1">
    <location>
        <begin position="124"/>
        <end position="144"/>
    </location>
</feature>
<protein>
    <submittedName>
        <fullName evidence="2">Uncharacterized protein</fullName>
    </submittedName>
</protein>